<proteinExistence type="predicted"/>
<keyword evidence="3" id="KW-1185">Reference proteome</keyword>
<organism evidence="3 4">
    <name type="scientific">Drosophila hydei</name>
    <name type="common">Fruit fly</name>
    <dbReference type="NCBI Taxonomy" id="7224"/>
    <lineage>
        <taxon>Eukaryota</taxon>
        <taxon>Metazoa</taxon>
        <taxon>Ecdysozoa</taxon>
        <taxon>Arthropoda</taxon>
        <taxon>Hexapoda</taxon>
        <taxon>Insecta</taxon>
        <taxon>Pterygota</taxon>
        <taxon>Neoptera</taxon>
        <taxon>Endopterygota</taxon>
        <taxon>Diptera</taxon>
        <taxon>Brachycera</taxon>
        <taxon>Muscomorpha</taxon>
        <taxon>Ephydroidea</taxon>
        <taxon>Drosophilidae</taxon>
        <taxon>Drosophila</taxon>
    </lineage>
</organism>
<dbReference type="KEGG" id="dhe:111596664"/>
<accession>A0A6J1LPA7</accession>
<dbReference type="AlphaFoldDB" id="A0A6J1LPA7"/>
<reference evidence="4" key="1">
    <citation type="submission" date="2025-08" db="UniProtKB">
        <authorList>
            <consortium name="RefSeq"/>
        </authorList>
    </citation>
    <scope>IDENTIFICATION</scope>
    <source>
        <strain evidence="4">15085-1641.00</strain>
        <tissue evidence="4">Whole body</tissue>
    </source>
</reference>
<keyword evidence="2" id="KW-1133">Transmembrane helix</keyword>
<feature type="compositionally biased region" description="Low complexity" evidence="1">
    <location>
        <begin position="240"/>
        <end position="261"/>
    </location>
</feature>
<name>A0A6J1LPA7_DROHY</name>
<dbReference type="Proteomes" id="UP000504633">
    <property type="component" value="Unplaced"/>
</dbReference>
<dbReference type="RefSeq" id="XP_023166739.2">
    <property type="nucleotide sequence ID" value="XM_023310971.2"/>
</dbReference>
<feature type="transmembrane region" description="Helical" evidence="2">
    <location>
        <begin position="6"/>
        <end position="27"/>
    </location>
</feature>
<evidence type="ECO:0000313" key="3">
    <source>
        <dbReference type="Proteomes" id="UP000504633"/>
    </source>
</evidence>
<evidence type="ECO:0000256" key="2">
    <source>
        <dbReference type="SAM" id="Phobius"/>
    </source>
</evidence>
<feature type="region of interest" description="Disordered" evidence="1">
    <location>
        <begin position="238"/>
        <end position="261"/>
    </location>
</feature>
<gene>
    <name evidence="4" type="primary">LOC111596664</name>
</gene>
<dbReference type="OMA" id="TFEPQLC"/>
<protein>
    <submittedName>
        <fullName evidence="4">Uncharacterized protein LOC111596664</fullName>
    </submittedName>
</protein>
<evidence type="ECO:0000256" key="1">
    <source>
        <dbReference type="SAM" id="MobiDB-lite"/>
    </source>
</evidence>
<feature type="transmembrane region" description="Helical" evidence="2">
    <location>
        <begin position="70"/>
        <end position="91"/>
    </location>
</feature>
<dbReference type="OrthoDB" id="7868537at2759"/>
<dbReference type="GeneID" id="111596664"/>
<keyword evidence="2" id="KW-0472">Membrane</keyword>
<keyword evidence="2" id="KW-0812">Transmembrane</keyword>
<sequence length="366" mass="42117">MFQNISVTFLCALAFISWSLLCYLHAIKDQKSRYDYKVELYTERPTFADEPKSCTIDSTEVRFLQTSYNVMNYGMIVIVAIVVTTFLQWLAKWARYCMQNVPLSECMPTEFHEYNDRNVEEDQMNTGGKTDEKGVNHKQDWRTEQKWQVEYKLMMQQEQKAMQLEMEKLCKMKRGDVEMKRYIEIEPNMENTSRNKIEKKVCETEKSPLAHQENNELREQLNDLQQHCRELLQELRAANSSSSSSSQGSVSALGSNSSSSSFSSYESDDPTCVLMWKPPAAVSSSGLSGSQNTESVILPTQKVYVTHSHYHFNFNGPVHLTKQNINIGTLNPKKALKRSEFLQVWGTFISGPEERPMLTGINNILM</sequence>
<evidence type="ECO:0000313" key="4">
    <source>
        <dbReference type="RefSeq" id="XP_023166739.2"/>
    </source>
</evidence>